<gene>
    <name evidence="1" type="ORF">H9L15_10410</name>
</gene>
<dbReference type="SUPFAM" id="SSF56935">
    <property type="entry name" value="Porins"/>
    <property type="match status" value="1"/>
</dbReference>
<keyword evidence="2" id="KW-1185">Reference proteome</keyword>
<reference evidence="1 2" key="1">
    <citation type="submission" date="2020-08" db="EMBL/GenBank/DDBJ databases">
        <title>Genome sequence of Sphingomonas daechungensis KACC 18115T.</title>
        <authorList>
            <person name="Hyun D.-W."/>
            <person name="Bae J.-W."/>
        </authorList>
    </citation>
    <scope>NUCLEOTIDE SEQUENCE [LARGE SCALE GENOMIC DNA]</scope>
    <source>
        <strain evidence="1 2">KACC 18115</strain>
    </source>
</reference>
<evidence type="ECO:0000313" key="1">
    <source>
        <dbReference type="EMBL" id="QNP42596.1"/>
    </source>
</evidence>
<name>A0ABX6SYE1_9SPHN</name>
<dbReference type="RefSeq" id="WP_187714028.1">
    <property type="nucleotide sequence ID" value="NZ_CP060780.1"/>
</dbReference>
<protein>
    <recommendedName>
        <fullName evidence="3">TonB-dependent receptor plug domain-containing protein</fullName>
    </recommendedName>
</protein>
<proteinExistence type="predicted"/>
<sequence>MIDAVPSTEIVITAERAPEQAADTPASVSIIDGRTIERLGDPLIPAYSG</sequence>
<organism evidence="1 2">
    <name type="scientific">Sphingomonas daechungensis</name>
    <dbReference type="NCBI Taxonomy" id="1176646"/>
    <lineage>
        <taxon>Bacteria</taxon>
        <taxon>Pseudomonadati</taxon>
        <taxon>Pseudomonadota</taxon>
        <taxon>Alphaproteobacteria</taxon>
        <taxon>Sphingomonadales</taxon>
        <taxon>Sphingomonadaceae</taxon>
        <taxon>Sphingomonas</taxon>
    </lineage>
</organism>
<accession>A0ABX6SYE1</accession>
<dbReference type="EMBL" id="CP060780">
    <property type="protein sequence ID" value="QNP42596.1"/>
    <property type="molecule type" value="Genomic_DNA"/>
</dbReference>
<evidence type="ECO:0000313" key="2">
    <source>
        <dbReference type="Proteomes" id="UP000516134"/>
    </source>
</evidence>
<dbReference type="Proteomes" id="UP000516134">
    <property type="component" value="Chromosome"/>
</dbReference>
<evidence type="ECO:0008006" key="3">
    <source>
        <dbReference type="Google" id="ProtNLM"/>
    </source>
</evidence>